<dbReference type="KEGG" id="smo:SELMODRAFT_232742"/>
<sequence length="229" mass="24325">MLGKFQSALDRLQDDDAARVVILRSVVPGVFCAGADLKERKKMSVFEAQKFVTSLRSTFSSLEVLSLPTIAAVEGVALGGGLELALSCDLRICGAEATFGLPETGLAIIPGAGGTQRLPRLIGRSRAKELIFTGRRIGADEAKSYGLVEYLTAAGDAYRKALELAKIISNQGPLAIKMAKVAIDRGSEVDAASGMEIEEACYGQVLKSKDRLEGLAAFAEKRSPVYRGD</sequence>
<dbReference type="GO" id="GO:0016836">
    <property type="term" value="F:hydro-lyase activity"/>
    <property type="evidence" value="ECO:0007669"/>
    <property type="project" value="UniProtKB-ARBA"/>
</dbReference>
<dbReference type="InterPro" id="IPR029045">
    <property type="entry name" value="ClpP/crotonase-like_dom_sf"/>
</dbReference>
<dbReference type="PANTHER" id="PTHR11941:SF171">
    <property type="entry name" value="SD19268P"/>
    <property type="match status" value="1"/>
</dbReference>
<dbReference type="PANTHER" id="PTHR11941">
    <property type="entry name" value="ENOYL-COA HYDRATASE-RELATED"/>
    <property type="match status" value="1"/>
</dbReference>
<dbReference type="InterPro" id="IPR018376">
    <property type="entry name" value="Enoyl-CoA_hyd/isom_CS"/>
</dbReference>
<organism evidence="5">
    <name type="scientific">Selaginella moellendorffii</name>
    <name type="common">Spikemoss</name>
    <dbReference type="NCBI Taxonomy" id="88036"/>
    <lineage>
        <taxon>Eukaryota</taxon>
        <taxon>Viridiplantae</taxon>
        <taxon>Streptophyta</taxon>
        <taxon>Embryophyta</taxon>
        <taxon>Tracheophyta</taxon>
        <taxon>Lycopodiopsida</taxon>
        <taxon>Selaginellales</taxon>
        <taxon>Selaginellaceae</taxon>
        <taxon>Selaginella</taxon>
    </lineage>
</organism>
<evidence type="ECO:0000313" key="5">
    <source>
        <dbReference type="Proteomes" id="UP000001514"/>
    </source>
</evidence>
<dbReference type="FunFam" id="3.90.226.10:FF:000009">
    <property type="entry name" value="Carnitinyl-CoA dehydratase"/>
    <property type="match status" value="1"/>
</dbReference>
<dbReference type="Gene3D" id="1.10.12.10">
    <property type="entry name" value="Lyase 2-enoyl-coa Hydratase, Chain A, domain 2"/>
    <property type="match status" value="1"/>
</dbReference>
<dbReference type="Gramene" id="EFJ22539">
    <property type="protein sequence ID" value="EFJ22539"/>
    <property type="gene ID" value="SELMODRAFT_232742"/>
</dbReference>
<evidence type="ECO:0000256" key="2">
    <source>
        <dbReference type="ARBA" id="ARBA00023239"/>
    </source>
</evidence>
<dbReference type="InterPro" id="IPR001753">
    <property type="entry name" value="Enoyl-CoA_hydra/iso"/>
</dbReference>
<comment type="similarity">
    <text evidence="1 3">Belongs to the enoyl-CoA hydratase/isomerase family.</text>
</comment>
<evidence type="ECO:0000256" key="3">
    <source>
        <dbReference type="RuleBase" id="RU003707"/>
    </source>
</evidence>
<keyword evidence="5" id="KW-1185">Reference proteome</keyword>
<dbReference type="Pfam" id="PF00378">
    <property type="entry name" value="ECH_1"/>
    <property type="match status" value="1"/>
</dbReference>
<evidence type="ECO:0000313" key="4">
    <source>
        <dbReference type="EMBL" id="EFJ22539.1"/>
    </source>
</evidence>
<dbReference type="GO" id="GO:0006635">
    <property type="term" value="P:fatty acid beta-oxidation"/>
    <property type="evidence" value="ECO:0000318"/>
    <property type="project" value="GO_Central"/>
</dbReference>
<name>D8RZ32_SELML</name>
<dbReference type="EMBL" id="GL377595">
    <property type="protein sequence ID" value="EFJ22539.1"/>
    <property type="molecule type" value="Genomic_DNA"/>
</dbReference>
<dbReference type="OrthoDB" id="2139957at2759"/>
<dbReference type="STRING" id="88036.D8RZ32"/>
<dbReference type="Proteomes" id="UP000001514">
    <property type="component" value="Unassembled WGS sequence"/>
</dbReference>
<dbReference type="InParanoid" id="D8RZ32"/>
<keyword evidence="2" id="KW-0456">Lyase</keyword>
<dbReference type="SUPFAM" id="SSF52096">
    <property type="entry name" value="ClpP/crotonase"/>
    <property type="match status" value="1"/>
</dbReference>
<reference evidence="4 5" key="1">
    <citation type="journal article" date="2011" name="Science">
        <title>The Selaginella genome identifies genetic changes associated with the evolution of vascular plants.</title>
        <authorList>
            <person name="Banks J.A."/>
            <person name="Nishiyama T."/>
            <person name="Hasebe M."/>
            <person name="Bowman J.L."/>
            <person name="Gribskov M."/>
            <person name="dePamphilis C."/>
            <person name="Albert V.A."/>
            <person name="Aono N."/>
            <person name="Aoyama T."/>
            <person name="Ambrose B.A."/>
            <person name="Ashton N.W."/>
            <person name="Axtell M.J."/>
            <person name="Barker E."/>
            <person name="Barker M.S."/>
            <person name="Bennetzen J.L."/>
            <person name="Bonawitz N.D."/>
            <person name="Chapple C."/>
            <person name="Cheng C."/>
            <person name="Correa L.G."/>
            <person name="Dacre M."/>
            <person name="DeBarry J."/>
            <person name="Dreyer I."/>
            <person name="Elias M."/>
            <person name="Engstrom E.M."/>
            <person name="Estelle M."/>
            <person name="Feng L."/>
            <person name="Finet C."/>
            <person name="Floyd S.K."/>
            <person name="Frommer W.B."/>
            <person name="Fujita T."/>
            <person name="Gramzow L."/>
            <person name="Gutensohn M."/>
            <person name="Harholt J."/>
            <person name="Hattori M."/>
            <person name="Heyl A."/>
            <person name="Hirai T."/>
            <person name="Hiwatashi Y."/>
            <person name="Ishikawa M."/>
            <person name="Iwata M."/>
            <person name="Karol K.G."/>
            <person name="Koehler B."/>
            <person name="Kolukisaoglu U."/>
            <person name="Kubo M."/>
            <person name="Kurata T."/>
            <person name="Lalonde S."/>
            <person name="Li K."/>
            <person name="Li Y."/>
            <person name="Litt A."/>
            <person name="Lyons E."/>
            <person name="Manning G."/>
            <person name="Maruyama T."/>
            <person name="Michael T.P."/>
            <person name="Mikami K."/>
            <person name="Miyazaki S."/>
            <person name="Morinaga S."/>
            <person name="Murata T."/>
            <person name="Mueller-Roeber B."/>
            <person name="Nelson D.R."/>
            <person name="Obara M."/>
            <person name="Oguri Y."/>
            <person name="Olmstead R.G."/>
            <person name="Onodera N."/>
            <person name="Petersen B.L."/>
            <person name="Pils B."/>
            <person name="Prigge M."/>
            <person name="Rensing S.A."/>
            <person name="Riano-Pachon D.M."/>
            <person name="Roberts A.W."/>
            <person name="Sato Y."/>
            <person name="Scheller H.V."/>
            <person name="Schulz B."/>
            <person name="Schulz C."/>
            <person name="Shakirov E.V."/>
            <person name="Shibagaki N."/>
            <person name="Shinohara N."/>
            <person name="Shippen D.E."/>
            <person name="Soerensen I."/>
            <person name="Sotooka R."/>
            <person name="Sugimoto N."/>
            <person name="Sugita M."/>
            <person name="Sumikawa N."/>
            <person name="Tanurdzic M."/>
            <person name="Theissen G."/>
            <person name="Ulvskov P."/>
            <person name="Wakazuki S."/>
            <person name="Weng J.K."/>
            <person name="Willats W.W."/>
            <person name="Wipf D."/>
            <person name="Wolf P.G."/>
            <person name="Yang L."/>
            <person name="Zimmer A.D."/>
            <person name="Zhu Q."/>
            <person name="Mitros T."/>
            <person name="Hellsten U."/>
            <person name="Loque D."/>
            <person name="Otillar R."/>
            <person name="Salamov A."/>
            <person name="Schmutz J."/>
            <person name="Shapiro H."/>
            <person name="Lindquist E."/>
            <person name="Lucas S."/>
            <person name="Rokhsar D."/>
            <person name="Grigoriev I.V."/>
        </authorList>
    </citation>
    <scope>NUCLEOTIDE SEQUENCE [LARGE SCALE GENOMIC DNA]</scope>
</reference>
<dbReference type="GO" id="GO:0005739">
    <property type="term" value="C:mitochondrion"/>
    <property type="evidence" value="ECO:0000318"/>
    <property type="project" value="GO_Central"/>
</dbReference>
<dbReference type="CDD" id="cd06558">
    <property type="entry name" value="crotonase-like"/>
    <property type="match status" value="1"/>
</dbReference>
<dbReference type="FunCoup" id="D8RZ32">
    <property type="interactions" value="2222"/>
</dbReference>
<dbReference type="PROSITE" id="PS00166">
    <property type="entry name" value="ENOYL_COA_HYDRATASE"/>
    <property type="match status" value="1"/>
</dbReference>
<evidence type="ECO:0000256" key="1">
    <source>
        <dbReference type="ARBA" id="ARBA00005254"/>
    </source>
</evidence>
<dbReference type="InterPro" id="IPR014748">
    <property type="entry name" value="Enoyl-CoA_hydra_C"/>
</dbReference>
<protein>
    <recommendedName>
        <fullName evidence="6">Enoyl-CoA hydratase</fullName>
    </recommendedName>
</protein>
<dbReference type="eggNOG" id="KOG1679">
    <property type="taxonomic scope" value="Eukaryota"/>
</dbReference>
<dbReference type="AlphaFoldDB" id="D8RZ32"/>
<accession>D8RZ32</accession>
<evidence type="ECO:0008006" key="6">
    <source>
        <dbReference type="Google" id="ProtNLM"/>
    </source>
</evidence>
<dbReference type="HOGENOM" id="CLU_009834_7_6_1"/>
<dbReference type="FunFam" id="1.10.12.10:FF:000001">
    <property type="entry name" value="Probable enoyl-CoA hydratase, mitochondrial"/>
    <property type="match status" value="1"/>
</dbReference>
<proteinExistence type="inferred from homology"/>
<gene>
    <name evidence="4" type="ORF">SELMODRAFT_232742</name>
</gene>
<dbReference type="OMA" id="RRENIYH"/>
<dbReference type="Gene3D" id="3.90.226.10">
    <property type="entry name" value="2-enoyl-CoA Hydratase, Chain A, domain 1"/>
    <property type="match status" value="1"/>
</dbReference>